<evidence type="ECO:0008006" key="4">
    <source>
        <dbReference type="Google" id="ProtNLM"/>
    </source>
</evidence>
<evidence type="ECO:0000313" key="3">
    <source>
        <dbReference type="Proteomes" id="UP000319576"/>
    </source>
</evidence>
<dbReference type="Proteomes" id="UP000319576">
    <property type="component" value="Chromosome"/>
</dbReference>
<dbReference type="KEGG" id="uli:ETAA1_44270"/>
<keyword evidence="1" id="KW-0732">Signal</keyword>
<evidence type="ECO:0000256" key="1">
    <source>
        <dbReference type="SAM" id="SignalP"/>
    </source>
</evidence>
<organism evidence="2 3">
    <name type="scientific">Urbifossiella limnaea</name>
    <dbReference type="NCBI Taxonomy" id="2528023"/>
    <lineage>
        <taxon>Bacteria</taxon>
        <taxon>Pseudomonadati</taxon>
        <taxon>Planctomycetota</taxon>
        <taxon>Planctomycetia</taxon>
        <taxon>Gemmatales</taxon>
        <taxon>Gemmataceae</taxon>
        <taxon>Urbifossiella</taxon>
    </lineage>
</organism>
<dbReference type="RefSeq" id="WP_145242187.1">
    <property type="nucleotide sequence ID" value="NZ_CP036273.1"/>
</dbReference>
<sequence precursor="true">MRHLLLGSLAVIATTTPAGAQFRGGLSPGPGYRSGPAMRGNLGPPAGGGFRMIQAPPPPRSTGFGLGVGVGTPYGIGGGFRSGYGYGYGGVYYGGGYPFTPYYTAPPPIVIGGGATVVPAEPSGAALVSGILPATLVLEYPAPAKVWLDGVEVPGDADTTWTFTSRDLKRGETVTFRVRGRWTANGKTFESEREVPLGPGARSRLLVVSGTEVRE</sequence>
<name>A0A517XY49_9BACT</name>
<feature type="signal peptide" evidence="1">
    <location>
        <begin position="1"/>
        <end position="20"/>
    </location>
</feature>
<feature type="chain" id="PRO_5021730449" description="TIGR03000 domain-containing protein" evidence="1">
    <location>
        <begin position="21"/>
        <end position="215"/>
    </location>
</feature>
<dbReference type="AlphaFoldDB" id="A0A517XY49"/>
<protein>
    <recommendedName>
        <fullName evidence="4">TIGR03000 domain-containing protein</fullName>
    </recommendedName>
</protein>
<reference evidence="2 3" key="1">
    <citation type="submission" date="2019-02" db="EMBL/GenBank/DDBJ databases">
        <title>Deep-cultivation of Planctomycetes and their phenomic and genomic characterization uncovers novel biology.</title>
        <authorList>
            <person name="Wiegand S."/>
            <person name="Jogler M."/>
            <person name="Boedeker C."/>
            <person name="Pinto D."/>
            <person name="Vollmers J."/>
            <person name="Rivas-Marin E."/>
            <person name="Kohn T."/>
            <person name="Peeters S.H."/>
            <person name="Heuer A."/>
            <person name="Rast P."/>
            <person name="Oberbeckmann S."/>
            <person name="Bunk B."/>
            <person name="Jeske O."/>
            <person name="Meyerdierks A."/>
            <person name="Storesund J.E."/>
            <person name="Kallscheuer N."/>
            <person name="Luecker S."/>
            <person name="Lage O.M."/>
            <person name="Pohl T."/>
            <person name="Merkel B.J."/>
            <person name="Hornburger P."/>
            <person name="Mueller R.-W."/>
            <person name="Bruemmer F."/>
            <person name="Labrenz M."/>
            <person name="Spormann A.M."/>
            <person name="Op den Camp H."/>
            <person name="Overmann J."/>
            <person name="Amann R."/>
            <person name="Jetten M.S.M."/>
            <person name="Mascher T."/>
            <person name="Medema M.H."/>
            <person name="Devos D.P."/>
            <person name="Kaster A.-K."/>
            <person name="Ovreas L."/>
            <person name="Rohde M."/>
            <person name="Galperin M.Y."/>
            <person name="Jogler C."/>
        </authorList>
    </citation>
    <scope>NUCLEOTIDE SEQUENCE [LARGE SCALE GENOMIC DNA]</scope>
    <source>
        <strain evidence="2 3">ETA_A1</strain>
    </source>
</reference>
<dbReference type="EMBL" id="CP036273">
    <property type="protein sequence ID" value="QDU22447.1"/>
    <property type="molecule type" value="Genomic_DNA"/>
</dbReference>
<keyword evidence="3" id="KW-1185">Reference proteome</keyword>
<evidence type="ECO:0000313" key="2">
    <source>
        <dbReference type="EMBL" id="QDU22447.1"/>
    </source>
</evidence>
<proteinExistence type="predicted"/>
<dbReference type="OrthoDB" id="9979451at2"/>
<gene>
    <name evidence="2" type="ORF">ETAA1_44270</name>
</gene>
<accession>A0A517XY49</accession>